<organism evidence="8 9">
    <name type="scientific">Bacillus songklensis</name>
    <dbReference type="NCBI Taxonomy" id="1069116"/>
    <lineage>
        <taxon>Bacteria</taxon>
        <taxon>Bacillati</taxon>
        <taxon>Bacillota</taxon>
        <taxon>Bacilli</taxon>
        <taxon>Bacillales</taxon>
        <taxon>Bacillaceae</taxon>
        <taxon>Bacillus</taxon>
    </lineage>
</organism>
<dbReference type="RefSeq" id="WP_377913145.1">
    <property type="nucleotide sequence ID" value="NZ_JBHRZT010000020.1"/>
</dbReference>
<comment type="similarity">
    <text evidence="1 5">Belongs to the MreC family.</text>
</comment>
<proteinExistence type="inferred from homology"/>
<evidence type="ECO:0000256" key="4">
    <source>
        <dbReference type="ARBA" id="ARBA00032089"/>
    </source>
</evidence>
<feature type="domain" description="Rod shape-determining protein MreC beta-barrel core" evidence="7">
    <location>
        <begin position="123"/>
        <end position="273"/>
    </location>
</feature>
<dbReference type="InterPro" id="IPR007221">
    <property type="entry name" value="MreC"/>
</dbReference>
<dbReference type="InterPro" id="IPR055342">
    <property type="entry name" value="MreC_beta-barrel_core"/>
</dbReference>
<keyword evidence="3 5" id="KW-0133">Cell shape</keyword>
<dbReference type="PANTHER" id="PTHR34138:SF1">
    <property type="entry name" value="CELL SHAPE-DETERMINING PROTEIN MREC"/>
    <property type="match status" value="1"/>
</dbReference>
<feature type="coiled-coil region" evidence="6">
    <location>
        <begin position="86"/>
        <end position="113"/>
    </location>
</feature>
<evidence type="ECO:0000313" key="8">
    <source>
        <dbReference type="EMBL" id="MFC3883088.1"/>
    </source>
</evidence>
<gene>
    <name evidence="8" type="primary">mreC</name>
    <name evidence="8" type="ORF">ACFOU2_05995</name>
</gene>
<evidence type="ECO:0000256" key="3">
    <source>
        <dbReference type="ARBA" id="ARBA00022960"/>
    </source>
</evidence>
<comment type="caution">
    <text evidence="8">The sequence shown here is derived from an EMBL/GenBank/DDBJ whole genome shotgun (WGS) entry which is preliminary data.</text>
</comment>
<reference evidence="9" key="1">
    <citation type="journal article" date="2019" name="Int. J. Syst. Evol. Microbiol.">
        <title>The Global Catalogue of Microorganisms (GCM) 10K type strain sequencing project: providing services to taxonomists for standard genome sequencing and annotation.</title>
        <authorList>
            <consortium name="The Broad Institute Genomics Platform"/>
            <consortium name="The Broad Institute Genome Sequencing Center for Infectious Disease"/>
            <person name="Wu L."/>
            <person name="Ma J."/>
        </authorList>
    </citation>
    <scope>NUCLEOTIDE SEQUENCE [LARGE SCALE GENOMIC DNA]</scope>
    <source>
        <strain evidence="9">CCUG 61889</strain>
    </source>
</reference>
<accession>A0ABV8AYQ2</accession>
<comment type="function">
    <text evidence="5">Involved in formation and maintenance of cell shape.</text>
</comment>
<evidence type="ECO:0000256" key="2">
    <source>
        <dbReference type="ARBA" id="ARBA00013855"/>
    </source>
</evidence>
<evidence type="ECO:0000256" key="5">
    <source>
        <dbReference type="PIRNR" id="PIRNR038471"/>
    </source>
</evidence>
<dbReference type="Proteomes" id="UP001595752">
    <property type="component" value="Unassembled WGS sequence"/>
</dbReference>
<name>A0ABV8AYQ2_9BACI</name>
<protein>
    <recommendedName>
        <fullName evidence="2 5">Cell shape-determining protein MreC</fullName>
    </recommendedName>
    <alternativeName>
        <fullName evidence="4 5">Cell shape protein MreC</fullName>
    </alternativeName>
</protein>
<dbReference type="PIRSF" id="PIRSF038471">
    <property type="entry name" value="MreC"/>
    <property type="match status" value="1"/>
</dbReference>
<evidence type="ECO:0000259" key="7">
    <source>
        <dbReference type="Pfam" id="PF04085"/>
    </source>
</evidence>
<evidence type="ECO:0000256" key="1">
    <source>
        <dbReference type="ARBA" id="ARBA00009369"/>
    </source>
</evidence>
<sequence>MPQFFFNKRLIVLLVSIIILVALIGFSLNGRKTVTFPEQFVKDAVGLAQTAFHQPAQYVAGFFQNINDLRHTYEENELLKSRLDGYMQMEAKVKELEDDNKKLKAILDKKESLSEYDPIQATVIARNPDRWHEVIALDKGKVHGVKENMAVITAQGLIGKVKHASQFTSTVQLISSLDRTNRISAVIQADTRVYGLIEGYDEKKAALMLKRIPKEAKIKEKQLVLSSGLGGIFPEGLIIGEIIEVEPDEYGLTQIAYVKPAANLYDLDHVMIAKRTMIADENFDKEEEEEK</sequence>
<dbReference type="NCBIfam" id="TIGR00219">
    <property type="entry name" value="mreC"/>
    <property type="match status" value="1"/>
</dbReference>
<evidence type="ECO:0000313" key="9">
    <source>
        <dbReference type="Proteomes" id="UP001595752"/>
    </source>
</evidence>
<keyword evidence="6" id="KW-0175">Coiled coil</keyword>
<dbReference type="Pfam" id="PF04085">
    <property type="entry name" value="MreC"/>
    <property type="match status" value="1"/>
</dbReference>
<dbReference type="InterPro" id="IPR042177">
    <property type="entry name" value="Cell/Rod_1"/>
</dbReference>
<dbReference type="InterPro" id="IPR042175">
    <property type="entry name" value="Cell/Rod_MreC_2"/>
</dbReference>
<dbReference type="EMBL" id="JBHRZT010000020">
    <property type="protein sequence ID" value="MFC3883088.1"/>
    <property type="molecule type" value="Genomic_DNA"/>
</dbReference>
<dbReference type="Gene3D" id="2.40.10.340">
    <property type="entry name" value="Rod shape-determining protein MreC, domain 1"/>
    <property type="match status" value="1"/>
</dbReference>
<dbReference type="Gene3D" id="2.40.10.350">
    <property type="entry name" value="Rod shape-determining protein MreC, domain 2"/>
    <property type="match status" value="1"/>
</dbReference>
<dbReference type="Gene3D" id="1.20.5.490">
    <property type="entry name" value="Single helix bin"/>
    <property type="match status" value="1"/>
</dbReference>
<dbReference type="PANTHER" id="PTHR34138">
    <property type="entry name" value="CELL SHAPE-DETERMINING PROTEIN MREC"/>
    <property type="match status" value="1"/>
</dbReference>
<keyword evidence="9" id="KW-1185">Reference proteome</keyword>
<evidence type="ECO:0000256" key="6">
    <source>
        <dbReference type="SAM" id="Coils"/>
    </source>
</evidence>